<feature type="compositionally biased region" description="Basic residues" evidence="1">
    <location>
        <begin position="144"/>
        <end position="154"/>
    </location>
</feature>
<evidence type="ECO:0000256" key="1">
    <source>
        <dbReference type="SAM" id="MobiDB-lite"/>
    </source>
</evidence>
<evidence type="ECO:0000313" key="3">
    <source>
        <dbReference type="Proteomes" id="UP000775213"/>
    </source>
</evidence>
<dbReference type="EMBL" id="JAGFBR010000011">
    <property type="protein sequence ID" value="KAH0459391.1"/>
    <property type="molecule type" value="Genomic_DNA"/>
</dbReference>
<gene>
    <name evidence="2" type="ORF">IEQ34_012205</name>
</gene>
<keyword evidence="3" id="KW-1185">Reference proteome</keyword>
<proteinExistence type="predicted"/>
<sequence>MSAAHPIAIGIPRDSRQNNFSASFEDVLSCQIRSNTSSAFSCLTRSNDNDRSLLVVNVRVYTEQGDRRNWTRADGRTSVFEANDDSDRNKTVRSITIERSSTRGEGSHGEARILDRKRRSSWIASRESPASIRTICWQSNKSKIANKREKKKSKKVENEATKSKPVTI</sequence>
<dbReference type="AlphaFoldDB" id="A0AAV7GRV6"/>
<evidence type="ECO:0000313" key="2">
    <source>
        <dbReference type="EMBL" id="KAH0459391.1"/>
    </source>
</evidence>
<dbReference type="Proteomes" id="UP000775213">
    <property type="component" value="Unassembled WGS sequence"/>
</dbReference>
<protein>
    <submittedName>
        <fullName evidence="2">Uncharacterized protein</fullName>
    </submittedName>
</protein>
<accession>A0AAV7GRV6</accession>
<comment type="caution">
    <text evidence="2">The sequence shown here is derived from an EMBL/GenBank/DDBJ whole genome shotgun (WGS) entry which is preliminary data.</text>
</comment>
<name>A0AAV7GRV6_DENCH</name>
<organism evidence="2 3">
    <name type="scientific">Dendrobium chrysotoxum</name>
    <name type="common">Orchid</name>
    <dbReference type="NCBI Taxonomy" id="161865"/>
    <lineage>
        <taxon>Eukaryota</taxon>
        <taxon>Viridiplantae</taxon>
        <taxon>Streptophyta</taxon>
        <taxon>Embryophyta</taxon>
        <taxon>Tracheophyta</taxon>
        <taxon>Spermatophyta</taxon>
        <taxon>Magnoliopsida</taxon>
        <taxon>Liliopsida</taxon>
        <taxon>Asparagales</taxon>
        <taxon>Orchidaceae</taxon>
        <taxon>Epidendroideae</taxon>
        <taxon>Malaxideae</taxon>
        <taxon>Dendrobiinae</taxon>
        <taxon>Dendrobium</taxon>
    </lineage>
</organism>
<reference evidence="2 3" key="1">
    <citation type="journal article" date="2021" name="Hortic Res">
        <title>Chromosome-scale assembly of the Dendrobium chrysotoxum genome enhances the understanding of orchid evolution.</title>
        <authorList>
            <person name="Zhang Y."/>
            <person name="Zhang G.Q."/>
            <person name="Zhang D."/>
            <person name="Liu X.D."/>
            <person name="Xu X.Y."/>
            <person name="Sun W.H."/>
            <person name="Yu X."/>
            <person name="Zhu X."/>
            <person name="Wang Z.W."/>
            <person name="Zhao X."/>
            <person name="Zhong W.Y."/>
            <person name="Chen H."/>
            <person name="Yin W.L."/>
            <person name="Huang T."/>
            <person name="Niu S.C."/>
            <person name="Liu Z.J."/>
        </authorList>
    </citation>
    <scope>NUCLEOTIDE SEQUENCE [LARGE SCALE GENOMIC DNA]</scope>
    <source>
        <strain evidence="2">Lindl</strain>
    </source>
</reference>
<feature type="region of interest" description="Disordered" evidence="1">
    <location>
        <begin position="136"/>
        <end position="168"/>
    </location>
</feature>